<name>A0AAU8BRI1_9VIBR</name>
<gene>
    <name evidence="1" type="ORF">PG915_23925</name>
</gene>
<protein>
    <submittedName>
        <fullName evidence="1">Uncharacterized protein</fullName>
    </submittedName>
</protein>
<evidence type="ECO:0000313" key="1">
    <source>
        <dbReference type="EMBL" id="XCD19315.1"/>
    </source>
</evidence>
<reference evidence="1" key="1">
    <citation type="submission" date="2023-01" db="EMBL/GenBank/DDBJ databases">
        <title>Vibrio sp. CB1-14 genome sequencing.</title>
        <authorList>
            <person name="Otstavnykh N."/>
            <person name="Isaeva M."/>
            <person name="Meleshko D."/>
        </authorList>
    </citation>
    <scope>NUCLEOTIDE SEQUENCE</scope>
    <source>
        <strain evidence="1">CB1-14</strain>
        <plasmid evidence="1">p1</plasmid>
    </source>
</reference>
<proteinExistence type="predicted"/>
<organism evidence="1">
    <name type="scientific">Vibrio chaetopteri</name>
    <dbReference type="NCBI Taxonomy" id="3016528"/>
    <lineage>
        <taxon>Bacteria</taxon>
        <taxon>Pseudomonadati</taxon>
        <taxon>Pseudomonadota</taxon>
        <taxon>Gammaproteobacteria</taxon>
        <taxon>Vibrionales</taxon>
        <taxon>Vibrionaceae</taxon>
        <taxon>Vibrio</taxon>
    </lineage>
</organism>
<keyword evidence="1" id="KW-0614">Plasmid</keyword>
<dbReference type="EMBL" id="CP115922">
    <property type="protein sequence ID" value="XCD19315.1"/>
    <property type="molecule type" value="Genomic_DNA"/>
</dbReference>
<dbReference type="RefSeq" id="WP_353500432.1">
    <property type="nucleotide sequence ID" value="NZ_CP115922.1"/>
</dbReference>
<accession>A0AAU8BRI1</accession>
<dbReference type="KEGG" id="vck:PG915_23925"/>
<sequence>MDYSQQLRAATTHILLSYYGQMPGKHVPLKTQNQTLRKLIKPYLTNADYRAVRNELKNIDVLAKRGKTALIALEELSRTPQHTASNDVEVFGYLIKELEAVLCISITPVTSFDDRSPVR</sequence>
<geneLocation type="plasmid" evidence="1">
    <name>p1</name>
</geneLocation>
<dbReference type="AlphaFoldDB" id="A0AAU8BRI1"/>